<dbReference type="RefSeq" id="WP_007840758.1">
    <property type="nucleotide sequence ID" value="NZ_AKJY01000012.1"/>
</dbReference>
<gene>
    <name evidence="1" type="ORF">PMI13_00714</name>
</gene>
<protein>
    <submittedName>
        <fullName evidence="1">Uncharacterized protein</fullName>
    </submittedName>
</protein>
<reference evidence="1 2" key="1">
    <citation type="journal article" date="2012" name="J. Bacteriol.">
        <title>Twenty-one genome sequences from Pseudomonas species and 19 genome sequences from diverse bacteria isolated from the rhizosphere and endosphere of Populus deltoides.</title>
        <authorList>
            <person name="Brown S.D."/>
            <person name="Utturkar S.M."/>
            <person name="Klingeman D.M."/>
            <person name="Johnson C.M."/>
            <person name="Martin S.L."/>
            <person name="Land M.L."/>
            <person name="Lu T.Y."/>
            <person name="Schadt C.W."/>
            <person name="Doktycz M.J."/>
            <person name="Pelletier D.A."/>
        </authorList>
    </citation>
    <scope>NUCLEOTIDE SEQUENCE [LARGE SCALE GENOMIC DNA]</scope>
    <source>
        <strain evidence="1 2">CF314</strain>
    </source>
</reference>
<proteinExistence type="predicted"/>
<dbReference type="AlphaFoldDB" id="J2K3T1"/>
<dbReference type="Proteomes" id="UP000007509">
    <property type="component" value="Unassembled WGS sequence"/>
</dbReference>
<dbReference type="PATRIC" id="fig|1144316.3.peg.724"/>
<dbReference type="EMBL" id="AKJY01000012">
    <property type="protein sequence ID" value="EJL74835.1"/>
    <property type="molecule type" value="Genomic_DNA"/>
</dbReference>
<evidence type="ECO:0000313" key="2">
    <source>
        <dbReference type="Proteomes" id="UP000007509"/>
    </source>
</evidence>
<comment type="caution">
    <text evidence="1">The sequence shown here is derived from an EMBL/GenBank/DDBJ whole genome shotgun (WGS) entry which is preliminary data.</text>
</comment>
<dbReference type="OrthoDB" id="1270372at2"/>
<accession>J2K3T1</accession>
<organism evidence="1 2">
    <name type="scientific">Chryseobacterium populi</name>
    <dbReference type="NCBI Taxonomy" id="1144316"/>
    <lineage>
        <taxon>Bacteria</taxon>
        <taxon>Pseudomonadati</taxon>
        <taxon>Bacteroidota</taxon>
        <taxon>Flavobacteriia</taxon>
        <taxon>Flavobacteriales</taxon>
        <taxon>Weeksellaceae</taxon>
        <taxon>Chryseobacterium group</taxon>
        <taxon>Chryseobacterium</taxon>
    </lineage>
</organism>
<keyword evidence="2" id="KW-1185">Reference proteome</keyword>
<name>J2K3T1_9FLAO</name>
<evidence type="ECO:0000313" key="1">
    <source>
        <dbReference type="EMBL" id="EJL74835.1"/>
    </source>
</evidence>
<sequence>MAEELYFIKPNPSVAKINLYNKLCREEQSVLDFLEDDKKASLEIIKQKVKDSVENLTKEELLNIFSWFSNNYHSDSEEVKTQLFINGIDLFYEIPATSDVQSFQQILSDYEKYSQRHLNYKVDAEEFNRFLIYGIFYSAMLQKDDQNIVADFLKTEHKMLFSFAEEQFKANNEGLILENASQKNIYNYFSDLYDSTKFYKGSIIKLHDA</sequence>